<dbReference type="OrthoDB" id="53273at2157"/>
<proteinExistence type="inferred from homology"/>
<dbReference type="GO" id="GO:0003723">
    <property type="term" value="F:RNA binding"/>
    <property type="evidence" value="ECO:0007669"/>
    <property type="project" value="UniProtKB-UniRule"/>
</dbReference>
<dbReference type="InterPro" id="IPR002715">
    <property type="entry name" value="Nas_poly-pep-assoc_cplx_dom"/>
</dbReference>
<reference evidence="8 9" key="1">
    <citation type="submission" date="2010-06" db="EMBL/GenBank/DDBJ databases">
        <title>Complete sequence chromosome of Methanohalobium evestigatum Z-7303.</title>
        <authorList>
            <consortium name="US DOE Joint Genome Institute"/>
            <person name="Lucas S."/>
            <person name="Copeland A."/>
            <person name="Lapidus A."/>
            <person name="Cheng J.-F."/>
            <person name="Bruce D."/>
            <person name="Goodwin L."/>
            <person name="Pitluck S."/>
            <person name="Saunders E."/>
            <person name="Detter J.C."/>
            <person name="Han C."/>
            <person name="Tapia R."/>
            <person name="Land M."/>
            <person name="Hauser L."/>
            <person name="Kyrpides N."/>
            <person name="Mikhailova N."/>
            <person name="Sieprawska-Lupa M."/>
            <person name="Whitman W.B."/>
            <person name="Anderson I."/>
            <person name="Woyke T."/>
        </authorList>
    </citation>
    <scope>NUCLEOTIDE SEQUENCE [LARGE SCALE GENOMIC DNA]</scope>
    <source>
        <strain evidence="9">ATCC BAA-1072 / DSM 3721 / NBRC 107634 / OCM 161 / Z-7303</strain>
    </source>
</reference>
<dbReference type="InterPro" id="IPR009060">
    <property type="entry name" value="UBA-like_sf"/>
</dbReference>
<evidence type="ECO:0000256" key="4">
    <source>
        <dbReference type="HAMAP-Rule" id="MF_00814"/>
    </source>
</evidence>
<evidence type="ECO:0000313" key="8">
    <source>
        <dbReference type="EMBL" id="ADI72978.1"/>
    </source>
</evidence>
<comment type="subunit">
    <text evidence="4">Homodimer. Interacts with the ribosome. Binds ribosomal RNA.</text>
</comment>
<dbReference type="EMBL" id="CP002069">
    <property type="protein sequence ID" value="ADI72978.1"/>
    <property type="molecule type" value="Genomic_DNA"/>
</dbReference>
<feature type="domain" description="NAC-A/B" evidence="7">
    <location>
        <begin position="9"/>
        <end position="77"/>
    </location>
</feature>
<gene>
    <name evidence="4" type="primary">nac</name>
    <name evidence="8" type="ordered locus">Metev_0046</name>
</gene>
<evidence type="ECO:0000256" key="6">
    <source>
        <dbReference type="SAM" id="MobiDB-lite"/>
    </source>
</evidence>
<evidence type="ECO:0000256" key="3">
    <source>
        <dbReference type="ARBA" id="ARBA00022927"/>
    </source>
</evidence>
<dbReference type="RefSeq" id="WP_013193546.1">
    <property type="nucleotide sequence ID" value="NC_014253.1"/>
</dbReference>
<dbReference type="CDD" id="cd14359">
    <property type="entry name" value="UBA_AeNAC"/>
    <property type="match status" value="1"/>
</dbReference>
<dbReference type="GO" id="GO:0015031">
    <property type="term" value="P:protein transport"/>
    <property type="evidence" value="ECO:0007669"/>
    <property type="project" value="UniProtKB-UniRule"/>
</dbReference>
<evidence type="ECO:0000256" key="1">
    <source>
        <dbReference type="ARBA" id="ARBA00022448"/>
    </source>
</evidence>
<evidence type="ECO:0000256" key="2">
    <source>
        <dbReference type="ARBA" id="ARBA00022884"/>
    </source>
</evidence>
<dbReference type="HAMAP" id="MF_00814">
    <property type="entry name" value="NAC_arch"/>
    <property type="match status" value="1"/>
</dbReference>
<sequence length="119" mass="13015">MFPGMGGRGMNPSKMKQMMKQMGISTEEINDVEQVIIRKSDKDIVFNDASVTVMTAQGVDTYQIVGTPEEVEREVEIPDDDVKMVAEQAGTSEDAAREALKNTKGDLAEAITKLSETSE</sequence>
<keyword evidence="9" id="KW-1185">Reference proteome</keyword>
<dbReference type="SUPFAM" id="SSF46934">
    <property type="entry name" value="UBA-like"/>
    <property type="match status" value="1"/>
</dbReference>
<name>D7E5V6_METEZ</name>
<keyword evidence="2 4" id="KW-0694">RNA-binding</keyword>
<dbReference type="InterPro" id="IPR044034">
    <property type="entry name" value="NAC-like_UBA"/>
</dbReference>
<evidence type="ECO:0000256" key="5">
    <source>
        <dbReference type="NCBIfam" id="TIGR00264"/>
    </source>
</evidence>
<comment type="function">
    <text evidence="4">Contacts the emerging nascent chain on the ribosome.</text>
</comment>
<protein>
    <recommendedName>
        <fullName evidence="4 5">Nascent polypeptide-associated complex protein</fullName>
    </recommendedName>
</protein>
<dbReference type="KEGG" id="mev:Metev_0046"/>
<dbReference type="Gene3D" id="1.10.8.10">
    <property type="entry name" value="DNA helicase RuvA subunit, C-terminal domain"/>
    <property type="match status" value="1"/>
</dbReference>
<dbReference type="InterPro" id="IPR005231">
    <property type="entry name" value="NAC_arc"/>
</dbReference>
<dbReference type="AlphaFoldDB" id="D7E5V6"/>
<dbReference type="HOGENOM" id="CLU_146475_0_0_2"/>
<dbReference type="Pfam" id="PF19026">
    <property type="entry name" value="UBA_HYPK"/>
    <property type="match status" value="1"/>
</dbReference>
<dbReference type="GeneID" id="9345657"/>
<feature type="region of interest" description="Disordered" evidence="6">
    <location>
        <begin position="1"/>
        <end position="20"/>
    </location>
</feature>
<evidence type="ECO:0000259" key="7">
    <source>
        <dbReference type="PROSITE" id="PS51151"/>
    </source>
</evidence>
<dbReference type="Gene3D" id="2.20.70.30">
    <property type="entry name" value="Nascent polypeptide-associated complex domain"/>
    <property type="match status" value="1"/>
</dbReference>
<organism evidence="8 9">
    <name type="scientific">Methanohalobium evestigatum (strain ATCC BAA-1072 / DSM 3721 / NBRC 107634 / OCM 161 / Z-7303)</name>
    <dbReference type="NCBI Taxonomy" id="644295"/>
    <lineage>
        <taxon>Archaea</taxon>
        <taxon>Methanobacteriati</taxon>
        <taxon>Methanobacteriota</taxon>
        <taxon>Stenosarchaea group</taxon>
        <taxon>Methanomicrobia</taxon>
        <taxon>Methanosarcinales</taxon>
        <taxon>Methanosarcinaceae</taxon>
        <taxon>Methanohalobium</taxon>
    </lineage>
</organism>
<dbReference type="PROSITE" id="PS51151">
    <property type="entry name" value="NAC_AB"/>
    <property type="match status" value="1"/>
</dbReference>
<comment type="similarity">
    <text evidence="4">Belongs to the NAC-alpha family.</text>
</comment>
<dbReference type="Pfam" id="PF01849">
    <property type="entry name" value="NAC"/>
    <property type="match status" value="1"/>
</dbReference>
<dbReference type="InterPro" id="IPR038187">
    <property type="entry name" value="NAC_A/B_dom_sf"/>
</dbReference>
<dbReference type="Proteomes" id="UP000000391">
    <property type="component" value="Chromosome"/>
</dbReference>
<keyword evidence="1 4" id="KW-0813">Transport</keyword>
<keyword evidence="3 4" id="KW-0653">Protein transport</keyword>
<dbReference type="SMART" id="SM01407">
    <property type="entry name" value="NAC"/>
    <property type="match status" value="1"/>
</dbReference>
<evidence type="ECO:0000313" key="9">
    <source>
        <dbReference type="Proteomes" id="UP000000391"/>
    </source>
</evidence>
<accession>D7E5V6</accession>
<dbReference type="NCBIfam" id="TIGR00264">
    <property type="entry name" value="archaeal-type nascent polypeptide-associated complex protein"/>
    <property type="match status" value="1"/>
</dbReference>
<dbReference type="STRING" id="644295.Metev_0046"/>